<dbReference type="Pfam" id="PF04079">
    <property type="entry name" value="SMC_ScpB"/>
    <property type="match status" value="1"/>
</dbReference>
<accession>A0A381Z9M6</accession>
<dbReference type="InterPro" id="IPR036388">
    <property type="entry name" value="WH-like_DNA-bd_sf"/>
</dbReference>
<keyword evidence="3" id="KW-0159">Chromosome partition</keyword>
<dbReference type="GO" id="GO:0051301">
    <property type="term" value="P:cell division"/>
    <property type="evidence" value="ECO:0007669"/>
    <property type="project" value="UniProtKB-KW"/>
</dbReference>
<dbReference type="SUPFAM" id="SSF46785">
    <property type="entry name" value="Winged helix' DNA-binding domain"/>
    <property type="match status" value="1"/>
</dbReference>
<organism evidence="5">
    <name type="scientific">marine metagenome</name>
    <dbReference type="NCBI Taxonomy" id="408172"/>
    <lineage>
        <taxon>unclassified sequences</taxon>
        <taxon>metagenomes</taxon>
        <taxon>ecological metagenomes</taxon>
    </lineage>
</organism>
<gene>
    <name evidence="5" type="ORF">METZ01_LOCUS138698</name>
</gene>
<dbReference type="NCBIfam" id="TIGR00281">
    <property type="entry name" value="SMC-Scp complex subunit ScpB"/>
    <property type="match status" value="1"/>
</dbReference>
<evidence type="ECO:0000256" key="3">
    <source>
        <dbReference type="ARBA" id="ARBA00022829"/>
    </source>
</evidence>
<dbReference type="InterPro" id="IPR005234">
    <property type="entry name" value="ScpB_csome_segregation"/>
</dbReference>
<sequence length="186" mass="21293">MREKITNKSNFDEYLTNIQKFYQTRGINLIKTGSKWSFRTSSDLIDDLTIFKQQKRKISRAALETLAIIAYHQPITRSEIENIRGVQMGRGSIDHLLEIGWIKPGARKNIPGKPTLWSTTDMFLEHFGLESLSSLPNKDELKASGFLDKRAAIATITDLAIEEKENAELQEIDHIEEENLEDFIAK</sequence>
<keyword evidence="4" id="KW-0131">Cell cycle</keyword>
<dbReference type="AlphaFoldDB" id="A0A381Z9M6"/>
<protein>
    <recommendedName>
        <fullName evidence="6">SMC-Scp complex subunit ScpB</fullName>
    </recommendedName>
</protein>
<dbReference type="PANTHER" id="PTHR34298">
    <property type="entry name" value="SEGREGATION AND CONDENSATION PROTEIN B"/>
    <property type="match status" value="1"/>
</dbReference>
<proteinExistence type="predicted"/>
<evidence type="ECO:0000313" key="5">
    <source>
        <dbReference type="EMBL" id="SVA85844.1"/>
    </source>
</evidence>
<keyword evidence="1" id="KW-0963">Cytoplasm</keyword>
<evidence type="ECO:0000256" key="4">
    <source>
        <dbReference type="ARBA" id="ARBA00023306"/>
    </source>
</evidence>
<evidence type="ECO:0008006" key="6">
    <source>
        <dbReference type="Google" id="ProtNLM"/>
    </source>
</evidence>
<dbReference type="GO" id="GO:0051304">
    <property type="term" value="P:chromosome separation"/>
    <property type="evidence" value="ECO:0007669"/>
    <property type="project" value="InterPro"/>
</dbReference>
<dbReference type="PANTHER" id="PTHR34298:SF2">
    <property type="entry name" value="SEGREGATION AND CONDENSATION PROTEIN B"/>
    <property type="match status" value="1"/>
</dbReference>
<dbReference type="Gene3D" id="1.10.10.10">
    <property type="entry name" value="Winged helix-like DNA-binding domain superfamily/Winged helix DNA-binding domain"/>
    <property type="match status" value="1"/>
</dbReference>
<reference evidence="5" key="1">
    <citation type="submission" date="2018-05" db="EMBL/GenBank/DDBJ databases">
        <authorList>
            <person name="Lanie J.A."/>
            <person name="Ng W.-L."/>
            <person name="Kazmierczak K.M."/>
            <person name="Andrzejewski T.M."/>
            <person name="Davidsen T.M."/>
            <person name="Wayne K.J."/>
            <person name="Tettelin H."/>
            <person name="Glass J.I."/>
            <person name="Rusch D."/>
            <person name="Podicherti R."/>
            <person name="Tsui H.-C.T."/>
            <person name="Winkler M.E."/>
        </authorList>
    </citation>
    <scope>NUCLEOTIDE SEQUENCE</scope>
</reference>
<dbReference type="InterPro" id="IPR036390">
    <property type="entry name" value="WH_DNA-bd_sf"/>
</dbReference>
<evidence type="ECO:0000256" key="2">
    <source>
        <dbReference type="ARBA" id="ARBA00022618"/>
    </source>
</evidence>
<name>A0A381Z9M6_9ZZZZ</name>
<keyword evidence="2" id="KW-0132">Cell division</keyword>
<evidence type="ECO:0000256" key="1">
    <source>
        <dbReference type="ARBA" id="ARBA00022490"/>
    </source>
</evidence>
<dbReference type="EMBL" id="UINC01020442">
    <property type="protein sequence ID" value="SVA85844.1"/>
    <property type="molecule type" value="Genomic_DNA"/>
</dbReference>